<dbReference type="Pfam" id="PF23917">
    <property type="entry name" value="DUF7256"/>
    <property type="match status" value="1"/>
</dbReference>
<protein>
    <submittedName>
        <fullName evidence="3">Uncharacterized protein</fullName>
    </submittedName>
</protein>
<dbReference type="InterPro" id="IPR054187">
    <property type="entry name" value="DUF6892"/>
</dbReference>
<dbReference type="Pfam" id="PF21832">
    <property type="entry name" value="DUF6892"/>
    <property type="match status" value="1"/>
</dbReference>
<organism evidence="3 4">
    <name type="scientific">Rhizobium mongolense subsp. loessense</name>
    <dbReference type="NCBI Taxonomy" id="158890"/>
    <lineage>
        <taxon>Bacteria</taxon>
        <taxon>Pseudomonadati</taxon>
        <taxon>Pseudomonadota</taxon>
        <taxon>Alphaproteobacteria</taxon>
        <taxon>Hyphomicrobiales</taxon>
        <taxon>Rhizobiaceae</taxon>
        <taxon>Rhizobium/Agrobacterium group</taxon>
        <taxon>Rhizobium</taxon>
    </lineage>
</organism>
<evidence type="ECO:0000259" key="1">
    <source>
        <dbReference type="Pfam" id="PF21832"/>
    </source>
</evidence>
<reference evidence="3 4" key="1">
    <citation type="submission" date="2016-10" db="EMBL/GenBank/DDBJ databases">
        <authorList>
            <person name="de Groot N.N."/>
        </authorList>
    </citation>
    <scope>NUCLEOTIDE SEQUENCE [LARGE SCALE GENOMIC DNA]</scope>
    <source>
        <strain evidence="3 4">CGMCC 1.3401</strain>
    </source>
</reference>
<dbReference type="EMBL" id="FMTM01000008">
    <property type="protein sequence ID" value="SCW76633.1"/>
    <property type="molecule type" value="Genomic_DNA"/>
</dbReference>
<gene>
    <name evidence="3" type="ORF">SAMN02927900_04690</name>
</gene>
<proteinExistence type="predicted"/>
<evidence type="ECO:0000313" key="4">
    <source>
        <dbReference type="Proteomes" id="UP000199542"/>
    </source>
</evidence>
<sequence>MEGGGKIDLLENSHGFVVWIDRNGLIGMLDYDHRFRHPVGEITMGMTIEQLRAAMPSLEIGDDDPLMRGVRMGVRQLPEGYTQRVRLTLEAVNEIGFSNPAAQYPEPTEPSYPVAVGMAGAPFTDPNLKLVVLSSLLDAKQIDLGTPAQLATHVLGRAVDLEDEGYEIIPAAQDYLERYPLTNELLAAVQEIEFDGGGTAYPFVWYFWDGEDDVFDVKDLSGIELCRNLNRFSAISMIESVDVRSLLSCQRLEYLRLSTGIDHIEALLDLPALKEVRVLDDGIYDEVTTAGTSARRIFDTLKDRGVCVWVHWVSATEPTPPAFE</sequence>
<dbReference type="Proteomes" id="UP000199542">
    <property type="component" value="Unassembled WGS sequence"/>
</dbReference>
<accession>A0A1G4T5G2</accession>
<evidence type="ECO:0000259" key="2">
    <source>
        <dbReference type="Pfam" id="PF23917"/>
    </source>
</evidence>
<name>A0A1G4T5G2_9HYPH</name>
<feature type="domain" description="DUF6892" evidence="1">
    <location>
        <begin position="121"/>
        <end position="306"/>
    </location>
</feature>
<evidence type="ECO:0000313" key="3">
    <source>
        <dbReference type="EMBL" id="SCW76633.1"/>
    </source>
</evidence>
<feature type="domain" description="DUF7256" evidence="2">
    <location>
        <begin position="3"/>
        <end position="106"/>
    </location>
</feature>
<dbReference type="AlphaFoldDB" id="A0A1G4T5G2"/>
<dbReference type="InterPro" id="IPR055680">
    <property type="entry name" value="DUF7256"/>
</dbReference>